<reference evidence="8 9" key="1">
    <citation type="journal article" date="2015" name="Plant Cell">
        <title>Oil accumulation by the oleaginous diatom Fistulifera solaris as revealed by the genome and transcriptome.</title>
        <authorList>
            <person name="Tanaka T."/>
            <person name="Maeda Y."/>
            <person name="Veluchamy A."/>
            <person name="Tanaka M."/>
            <person name="Abida H."/>
            <person name="Marechal E."/>
            <person name="Bowler C."/>
            <person name="Muto M."/>
            <person name="Sunaga Y."/>
            <person name="Tanaka M."/>
            <person name="Yoshino T."/>
            <person name="Taniguchi T."/>
            <person name="Fukuda Y."/>
            <person name="Nemoto M."/>
            <person name="Matsumoto M."/>
            <person name="Wong P.S."/>
            <person name="Aburatani S."/>
            <person name="Fujibuchi W."/>
        </authorList>
    </citation>
    <scope>NUCLEOTIDE SEQUENCE [LARGE SCALE GENOMIC DNA]</scope>
    <source>
        <strain evidence="8 9">JPCC DA0580</strain>
    </source>
</reference>
<dbReference type="PROSITE" id="PS50103">
    <property type="entry name" value="ZF_C3H1"/>
    <property type="match status" value="3"/>
</dbReference>
<dbReference type="GO" id="GO:0003729">
    <property type="term" value="F:mRNA binding"/>
    <property type="evidence" value="ECO:0007669"/>
    <property type="project" value="UniProtKB-ARBA"/>
</dbReference>
<proteinExistence type="predicted"/>
<dbReference type="EMBL" id="BDSP01000235">
    <property type="protein sequence ID" value="GAX25993.1"/>
    <property type="molecule type" value="Genomic_DNA"/>
</dbReference>
<evidence type="ECO:0000256" key="1">
    <source>
        <dbReference type="ARBA" id="ARBA00022723"/>
    </source>
</evidence>
<keyword evidence="1 5" id="KW-0479">Metal-binding</keyword>
<evidence type="ECO:0000256" key="6">
    <source>
        <dbReference type="SAM" id="MobiDB-lite"/>
    </source>
</evidence>
<sequence length="488" mass="54094">MSMSPLYATPTARGGSEQPEDCRDFLRTGRCKYGASCKYNHPANVQNGGGMKSPLDPSEPLFPLRPNEPLCQYYLKHGTCKFGQACKFNHPPHTSQRAILSGNSIVLMNIGRQNGETPQYVLNPDSSVLLQVLPQRPDEPDCIYFLKNGRCKYGATCRYHHPLNYHQQRAEEQRRHRNQMSQQGVHYVTQHVSGMPHQGPIYLDNSIAVVPVDREGHQLYQYSYMNNSDGYSAPLGSTVRTELASSASSLASSYDAALEQIGHSDRGASNWNRTLSVNSLGESRGPPRGVMTHSASEGHMDRRPRAASHGNTTDYIFESNSGQLRRISSETPMNVNPSPVAGSLNGESWQGQRGRFIPKNRRGRHRDDVEGGFTMMTSALLNMLDTTEEASGENFSDEDNYHAHHQYLAADEVDHSLFERLSLNSGAQGGGYVPSPVPNATGGNPNWPTTWEGLSYDDHDRHLSMLSSRESDKRQGSPSENNVGLYLP</sequence>
<evidence type="ECO:0000313" key="9">
    <source>
        <dbReference type="Proteomes" id="UP000198406"/>
    </source>
</evidence>
<organism evidence="8 9">
    <name type="scientific">Fistulifera solaris</name>
    <name type="common">Oleaginous diatom</name>
    <dbReference type="NCBI Taxonomy" id="1519565"/>
    <lineage>
        <taxon>Eukaryota</taxon>
        <taxon>Sar</taxon>
        <taxon>Stramenopiles</taxon>
        <taxon>Ochrophyta</taxon>
        <taxon>Bacillariophyta</taxon>
        <taxon>Bacillariophyceae</taxon>
        <taxon>Bacillariophycidae</taxon>
        <taxon>Naviculales</taxon>
        <taxon>Naviculaceae</taxon>
        <taxon>Fistulifera</taxon>
    </lineage>
</organism>
<feature type="region of interest" description="Disordered" evidence="6">
    <location>
        <begin position="467"/>
        <end position="488"/>
    </location>
</feature>
<dbReference type="Pfam" id="PF00642">
    <property type="entry name" value="zf-CCCH"/>
    <property type="match status" value="3"/>
</dbReference>
<protein>
    <recommendedName>
        <fullName evidence="7">C3H1-type domain-containing protein</fullName>
    </recommendedName>
</protein>
<dbReference type="AlphaFoldDB" id="A0A1Z5KI58"/>
<comment type="caution">
    <text evidence="8">The sequence shown here is derived from an EMBL/GenBank/DDBJ whole genome shotgun (WGS) entry which is preliminary data.</text>
</comment>
<evidence type="ECO:0000259" key="7">
    <source>
        <dbReference type="PROSITE" id="PS50103"/>
    </source>
</evidence>
<dbReference type="OrthoDB" id="411372at2759"/>
<evidence type="ECO:0000256" key="5">
    <source>
        <dbReference type="PROSITE-ProRule" id="PRU00723"/>
    </source>
</evidence>
<dbReference type="InParanoid" id="A0A1Z5KI58"/>
<dbReference type="Proteomes" id="UP000198406">
    <property type="component" value="Unassembled WGS sequence"/>
</dbReference>
<dbReference type="InterPro" id="IPR036855">
    <property type="entry name" value="Znf_CCCH_sf"/>
</dbReference>
<evidence type="ECO:0000256" key="4">
    <source>
        <dbReference type="ARBA" id="ARBA00023125"/>
    </source>
</evidence>
<accession>A0A1Z5KI58</accession>
<name>A0A1Z5KI58_FISSO</name>
<feature type="domain" description="C3H1-type" evidence="7">
    <location>
        <begin position="16"/>
        <end position="44"/>
    </location>
</feature>
<evidence type="ECO:0000256" key="2">
    <source>
        <dbReference type="ARBA" id="ARBA00022771"/>
    </source>
</evidence>
<gene>
    <name evidence="8" type="ORF">FisN_4Hh522</name>
</gene>
<feature type="region of interest" description="Disordered" evidence="6">
    <location>
        <begin position="339"/>
        <end position="369"/>
    </location>
</feature>
<feature type="region of interest" description="Disordered" evidence="6">
    <location>
        <begin position="1"/>
        <end position="21"/>
    </location>
</feature>
<keyword evidence="9" id="KW-1185">Reference proteome</keyword>
<dbReference type="SUPFAM" id="SSF90229">
    <property type="entry name" value="CCCH zinc finger"/>
    <property type="match status" value="3"/>
</dbReference>
<feature type="zinc finger region" description="C3H1-type" evidence="5">
    <location>
        <begin position="16"/>
        <end position="44"/>
    </location>
</feature>
<keyword evidence="3 5" id="KW-0862">Zinc</keyword>
<dbReference type="InterPro" id="IPR050974">
    <property type="entry name" value="Plant_ZF_CCCH"/>
</dbReference>
<dbReference type="GO" id="GO:0003677">
    <property type="term" value="F:DNA binding"/>
    <property type="evidence" value="ECO:0007669"/>
    <property type="project" value="UniProtKB-KW"/>
</dbReference>
<dbReference type="InterPro" id="IPR000571">
    <property type="entry name" value="Znf_CCCH"/>
</dbReference>
<dbReference type="SMART" id="SM00356">
    <property type="entry name" value="ZnF_C3H1"/>
    <property type="match status" value="3"/>
</dbReference>
<feature type="zinc finger region" description="C3H1-type" evidence="5">
    <location>
        <begin position="65"/>
        <end position="93"/>
    </location>
</feature>
<dbReference type="GO" id="GO:0008270">
    <property type="term" value="F:zinc ion binding"/>
    <property type="evidence" value="ECO:0007669"/>
    <property type="project" value="UniProtKB-KW"/>
</dbReference>
<dbReference type="PANTHER" id="PTHR12506:SF50">
    <property type="entry name" value="ZINC FINGER CCCH DOMAIN-CONTAINING PROTEIN 26"/>
    <property type="match status" value="1"/>
</dbReference>
<feature type="domain" description="C3H1-type" evidence="7">
    <location>
        <begin position="65"/>
        <end position="93"/>
    </location>
</feature>
<feature type="domain" description="C3H1-type" evidence="7">
    <location>
        <begin position="136"/>
        <end position="164"/>
    </location>
</feature>
<keyword evidence="4" id="KW-0238">DNA-binding</keyword>
<evidence type="ECO:0000256" key="3">
    <source>
        <dbReference type="ARBA" id="ARBA00022833"/>
    </source>
</evidence>
<keyword evidence="2 5" id="KW-0863">Zinc-finger</keyword>
<dbReference type="Gene3D" id="4.10.1000.10">
    <property type="entry name" value="Zinc finger, CCCH-type"/>
    <property type="match status" value="2"/>
</dbReference>
<evidence type="ECO:0000313" key="8">
    <source>
        <dbReference type="EMBL" id="GAX25993.1"/>
    </source>
</evidence>
<feature type="region of interest" description="Disordered" evidence="6">
    <location>
        <begin position="278"/>
        <end position="314"/>
    </location>
</feature>
<dbReference type="PANTHER" id="PTHR12506">
    <property type="entry name" value="PROTEIN PHOSPHATASE RELATED"/>
    <property type="match status" value="1"/>
</dbReference>
<feature type="zinc finger region" description="C3H1-type" evidence="5">
    <location>
        <begin position="136"/>
        <end position="164"/>
    </location>
</feature>